<dbReference type="InterPro" id="IPR001810">
    <property type="entry name" value="F-box_dom"/>
</dbReference>
<evidence type="ECO:0000259" key="1">
    <source>
        <dbReference type="PROSITE" id="PS50181"/>
    </source>
</evidence>
<dbReference type="Proteomes" id="UP001181693">
    <property type="component" value="Unassembled WGS sequence"/>
</dbReference>
<keyword evidence="3" id="KW-1185">Reference proteome</keyword>
<proteinExistence type="predicted"/>
<dbReference type="PROSITE" id="PS50181">
    <property type="entry name" value="FBOX"/>
    <property type="match status" value="1"/>
</dbReference>
<comment type="caution">
    <text evidence="2">The sequence shown here is derived from an EMBL/GenBank/DDBJ whole genome shotgun (WGS) entry which is preliminary data.</text>
</comment>
<sequence>MENTSSQKDEFCSVQRNEDSWFMKLPDEMLLEILSYLDVKSLCRMKQTSKILNGFLNHNDLLWKPHCLALCSVCQSEVNEDKEKGFTWKETLQRNYSKCVIKQQWLDGKFSKISSYSELPHYSMCPLSVTSWEEIMEAEFRRETRQ</sequence>
<organism evidence="2 3">
    <name type="scientific">Pyxicephalus adspersus</name>
    <name type="common">African bullfrog</name>
    <dbReference type="NCBI Taxonomy" id="30357"/>
    <lineage>
        <taxon>Eukaryota</taxon>
        <taxon>Metazoa</taxon>
        <taxon>Chordata</taxon>
        <taxon>Craniata</taxon>
        <taxon>Vertebrata</taxon>
        <taxon>Euteleostomi</taxon>
        <taxon>Amphibia</taxon>
        <taxon>Batrachia</taxon>
        <taxon>Anura</taxon>
        <taxon>Neobatrachia</taxon>
        <taxon>Ranoidea</taxon>
        <taxon>Pyxicephalidae</taxon>
        <taxon>Pyxicephalinae</taxon>
        <taxon>Pyxicephalus</taxon>
    </lineage>
</organism>
<reference evidence="2" key="1">
    <citation type="thesis" date="2020" institute="ProQuest LLC" country="789 East Eisenhower Parkway, Ann Arbor, MI, USA">
        <title>Comparative Genomics and Chromosome Evolution.</title>
        <authorList>
            <person name="Mudd A.B."/>
        </authorList>
    </citation>
    <scope>NUCLEOTIDE SEQUENCE</scope>
    <source>
        <strain evidence="2">1538</strain>
        <tissue evidence="2">Blood</tissue>
    </source>
</reference>
<evidence type="ECO:0000313" key="2">
    <source>
        <dbReference type="EMBL" id="DBA27077.1"/>
    </source>
</evidence>
<dbReference type="SMART" id="SM00256">
    <property type="entry name" value="FBOX"/>
    <property type="match status" value="1"/>
</dbReference>
<name>A0AAV3ASL4_PYXAD</name>
<dbReference type="EMBL" id="DYDO01000004">
    <property type="protein sequence ID" value="DBA27077.1"/>
    <property type="molecule type" value="Genomic_DNA"/>
</dbReference>
<protein>
    <recommendedName>
        <fullName evidence="1">F-box domain-containing protein</fullName>
    </recommendedName>
</protein>
<feature type="domain" description="F-box" evidence="1">
    <location>
        <begin position="19"/>
        <end position="66"/>
    </location>
</feature>
<accession>A0AAV3ASL4</accession>
<dbReference type="Pfam" id="PF12937">
    <property type="entry name" value="F-box-like"/>
    <property type="match status" value="1"/>
</dbReference>
<dbReference type="SUPFAM" id="SSF81383">
    <property type="entry name" value="F-box domain"/>
    <property type="match status" value="1"/>
</dbReference>
<dbReference type="AlphaFoldDB" id="A0AAV3ASL4"/>
<dbReference type="InterPro" id="IPR036047">
    <property type="entry name" value="F-box-like_dom_sf"/>
</dbReference>
<evidence type="ECO:0000313" key="3">
    <source>
        <dbReference type="Proteomes" id="UP001181693"/>
    </source>
</evidence>
<dbReference type="Gene3D" id="1.20.1280.50">
    <property type="match status" value="1"/>
</dbReference>
<gene>
    <name evidence="2" type="ORF">GDO54_011256</name>
</gene>